<dbReference type="STRING" id="40754.THII_0235"/>
<reference evidence="2 3" key="1">
    <citation type="journal article" date="2014" name="ISME J.">
        <title>Ecophysiology of Thioploca ingrica as revealed by the complete genome sequence supplemented with proteomic evidence.</title>
        <authorList>
            <person name="Kojima H."/>
            <person name="Ogura Y."/>
            <person name="Yamamoto N."/>
            <person name="Togashi T."/>
            <person name="Mori H."/>
            <person name="Watanabe T."/>
            <person name="Nemoto F."/>
            <person name="Kurokawa K."/>
            <person name="Hayashi T."/>
            <person name="Fukui M."/>
        </authorList>
    </citation>
    <scope>NUCLEOTIDE SEQUENCE [LARGE SCALE GENOMIC DNA]</scope>
</reference>
<dbReference type="Proteomes" id="UP000031623">
    <property type="component" value="Chromosome"/>
</dbReference>
<organism evidence="2 3">
    <name type="scientific">Thioploca ingrica</name>
    <dbReference type="NCBI Taxonomy" id="40754"/>
    <lineage>
        <taxon>Bacteria</taxon>
        <taxon>Pseudomonadati</taxon>
        <taxon>Pseudomonadota</taxon>
        <taxon>Gammaproteobacteria</taxon>
        <taxon>Thiotrichales</taxon>
        <taxon>Thiotrichaceae</taxon>
        <taxon>Thioploca</taxon>
    </lineage>
</organism>
<accession>A0A090AH06</accession>
<dbReference type="SUPFAM" id="SSF88723">
    <property type="entry name" value="PIN domain-like"/>
    <property type="match status" value="1"/>
</dbReference>
<dbReference type="InterPro" id="IPR002716">
    <property type="entry name" value="PIN_dom"/>
</dbReference>
<evidence type="ECO:0000313" key="2">
    <source>
        <dbReference type="EMBL" id="BAP54532.1"/>
    </source>
</evidence>
<name>A0A090AH06_9GAMM</name>
<dbReference type="InterPro" id="IPR029060">
    <property type="entry name" value="PIN-like_dom_sf"/>
</dbReference>
<dbReference type="OrthoDB" id="5625074at2"/>
<evidence type="ECO:0000259" key="1">
    <source>
        <dbReference type="Pfam" id="PF01850"/>
    </source>
</evidence>
<dbReference type="EMBL" id="AP014633">
    <property type="protein sequence ID" value="BAP54532.1"/>
    <property type="molecule type" value="Genomic_DNA"/>
</dbReference>
<evidence type="ECO:0000313" key="3">
    <source>
        <dbReference type="Proteomes" id="UP000031623"/>
    </source>
</evidence>
<gene>
    <name evidence="2" type="ORF">THII_0235</name>
</gene>
<keyword evidence="3" id="KW-1185">Reference proteome</keyword>
<dbReference type="KEGG" id="tig:THII_0235"/>
<feature type="domain" description="PIN" evidence="1">
    <location>
        <begin position="6"/>
        <end position="112"/>
    </location>
</feature>
<dbReference type="AlphaFoldDB" id="A0A090AH06"/>
<protein>
    <submittedName>
        <fullName evidence="2">PIN domain protein</fullName>
    </submittedName>
</protein>
<sequence>MKQQTIYLDTSVIGGCFDEEFAPWSKGLIKDLQLGHFKAVVSELVAAEIQNAPLPVRQQLATILELDHEYLMVTEVATTLADVYQQRHILTPKYYDDGLHIALATVAQVDLLVSWNFKHIVHFDKIRLFKIVNLEQGYKTLLIYSPREVTHYEEF</sequence>
<dbReference type="HOGENOM" id="CLU_119411_0_0_6"/>
<dbReference type="Pfam" id="PF01850">
    <property type="entry name" value="PIN"/>
    <property type="match status" value="1"/>
</dbReference>
<proteinExistence type="predicted"/>